<keyword evidence="11" id="KW-1185">Reference proteome</keyword>
<dbReference type="PROSITE" id="PS50850">
    <property type="entry name" value="MFS"/>
    <property type="match status" value="1"/>
</dbReference>
<dbReference type="PANTHER" id="PTHR48022">
    <property type="entry name" value="PLASTIDIC GLUCOSE TRANSPORTER 4"/>
    <property type="match status" value="1"/>
</dbReference>
<dbReference type="PRINTS" id="PR00171">
    <property type="entry name" value="SUGRTRNSPORT"/>
</dbReference>
<dbReference type="Pfam" id="PF00083">
    <property type="entry name" value="Sugar_tr"/>
    <property type="match status" value="1"/>
</dbReference>
<gene>
    <name evidence="10" type="ORF">EDD36DRAFT_492268</name>
</gene>
<feature type="transmembrane region" description="Helical" evidence="8">
    <location>
        <begin position="375"/>
        <end position="397"/>
    </location>
</feature>
<evidence type="ECO:0000256" key="6">
    <source>
        <dbReference type="ARBA" id="ARBA00023136"/>
    </source>
</evidence>
<comment type="caution">
    <text evidence="10">The sequence shown here is derived from an EMBL/GenBank/DDBJ whole genome shotgun (WGS) entry which is preliminary data.</text>
</comment>
<comment type="subcellular location">
    <subcellularLocation>
        <location evidence="1">Membrane</location>
        <topology evidence="1">Multi-pass membrane protein</topology>
    </subcellularLocation>
</comment>
<reference evidence="10" key="1">
    <citation type="journal article" date="2022" name="bioRxiv">
        <title>Deciphering the potential niche of two novel black yeast fungi from a biological soil crust based on their genomes, phenotypes, and melanin regulation.</title>
        <authorList>
            <consortium name="DOE Joint Genome Institute"/>
            <person name="Carr E.C."/>
            <person name="Barton Q."/>
            <person name="Grambo S."/>
            <person name="Sullivan M."/>
            <person name="Renfro C.M."/>
            <person name="Kuo A."/>
            <person name="Pangilinan J."/>
            <person name="Lipzen A."/>
            <person name="Keymanesh K."/>
            <person name="Savage E."/>
            <person name="Barry K."/>
            <person name="Grigoriev I.V."/>
            <person name="Riekhof W.R."/>
            <person name="Harris S.S."/>
        </authorList>
    </citation>
    <scope>NUCLEOTIDE SEQUENCE</scope>
    <source>
        <strain evidence="10">JF 03-4F</strain>
    </source>
</reference>
<feature type="transmembrane region" description="Helical" evidence="8">
    <location>
        <begin position="184"/>
        <end position="205"/>
    </location>
</feature>
<organism evidence="10 11">
    <name type="scientific">Exophiala viscosa</name>
    <dbReference type="NCBI Taxonomy" id="2486360"/>
    <lineage>
        <taxon>Eukaryota</taxon>
        <taxon>Fungi</taxon>
        <taxon>Dikarya</taxon>
        <taxon>Ascomycota</taxon>
        <taxon>Pezizomycotina</taxon>
        <taxon>Eurotiomycetes</taxon>
        <taxon>Chaetothyriomycetidae</taxon>
        <taxon>Chaetothyriales</taxon>
        <taxon>Herpotrichiellaceae</taxon>
        <taxon>Exophiala</taxon>
    </lineage>
</organism>
<evidence type="ECO:0000256" key="3">
    <source>
        <dbReference type="ARBA" id="ARBA00022448"/>
    </source>
</evidence>
<feature type="transmembrane region" description="Helical" evidence="8">
    <location>
        <begin position="343"/>
        <end position="363"/>
    </location>
</feature>
<dbReference type="InterPro" id="IPR020846">
    <property type="entry name" value="MFS_dom"/>
</dbReference>
<keyword evidence="6 8" id="KW-0472">Membrane</keyword>
<feature type="transmembrane region" description="Helical" evidence="8">
    <location>
        <begin position="118"/>
        <end position="140"/>
    </location>
</feature>
<evidence type="ECO:0000256" key="7">
    <source>
        <dbReference type="RuleBase" id="RU003346"/>
    </source>
</evidence>
<evidence type="ECO:0000259" key="9">
    <source>
        <dbReference type="PROSITE" id="PS50850"/>
    </source>
</evidence>
<protein>
    <submittedName>
        <fullName evidence="10">General substrate transporter</fullName>
    </submittedName>
</protein>
<dbReference type="InterPro" id="IPR036259">
    <property type="entry name" value="MFS_trans_sf"/>
</dbReference>
<evidence type="ECO:0000256" key="4">
    <source>
        <dbReference type="ARBA" id="ARBA00022692"/>
    </source>
</evidence>
<dbReference type="PROSITE" id="PS00217">
    <property type="entry name" value="SUGAR_TRANSPORT_2"/>
    <property type="match status" value="1"/>
</dbReference>
<keyword evidence="4 8" id="KW-0812">Transmembrane</keyword>
<dbReference type="InterPro" id="IPR050360">
    <property type="entry name" value="MFS_Sugar_Transporters"/>
</dbReference>
<evidence type="ECO:0000256" key="5">
    <source>
        <dbReference type="ARBA" id="ARBA00022989"/>
    </source>
</evidence>
<feature type="transmembrane region" description="Helical" evidence="8">
    <location>
        <begin position="152"/>
        <end position="178"/>
    </location>
</feature>
<dbReference type="InterPro" id="IPR003663">
    <property type="entry name" value="Sugar/inositol_transpt"/>
</dbReference>
<dbReference type="GO" id="GO:0016020">
    <property type="term" value="C:membrane"/>
    <property type="evidence" value="ECO:0007669"/>
    <property type="project" value="UniProtKB-SubCell"/>
</dbReference>
<dbReference type="EMBL" id="MU404350">
    <property type="protein sequence ID" value="KAI1618897.1"/>
    <property type="molecule type" value="Genomic_DNA"/>
</dbReference>
<keyword evidence="3 7" id="KW-0813">Transport</keyword>
<feature type="transmembrane region" description="Helical" evidence="8">
    <location>
        <begin position="94"/>
        <end position="112"/>
    </location>
</feature>
<evidence type="ECO:0000313" key="10">
    <source>
        <dbReference type="EMBL" id="KAI1618897.1"/>
    </source>
</evidence>
<dbReference type="Proteomes" id="UP001203852">
    <property type="component" value="Unassembled WGS sequence"/>
</dbReference>
<dbReference type="PANTHER" id="PTHR48022:SF30">
    <property type="entry name" value="MAJOR FACILITATOR SUPERFAMILY (MFS) PROFILE DOMAIN-CONTAINING PROTEIN"/>
    <property type="match status" value="1"/>
</dbReference>
<evidence type="ECO:0000256" key="1">
    <source>
        <dbReference type="ARBA" id="ARBA00004141"/>
    </source>
</evidence>
<feature type="transmembrane region" description="Helical" evidence="8">
    <location>
        <begin position="309"/>
        <end position="331"/>
    </location>
</feature>
<evidence type="ECO:0000313" key="11">
    <source>
        <dbReference type="Proteomes" id="UP001203852"/>
    </source>
</evidence>
<dbReference type="NCBIfam" id="TIGR00879">
    <property type="entry name" value="SP"/>
    <property type="match status" value="1"/>
</dbReference>
<evidence type="ECO:0000256" key="2">
    <source>
        <dbReference type="ARBA" id="ARBA00010992"/>
    </source>
</evidence>
<feature type="transmembrane region" description="Helical" evidence="8">
    <location>
        <begin position="409"/>
        <end position="427"/>
    </location>
</feature>
<evidence type="ECO:0000256" key="8">
    <source>
        <dbReference type="SAM" id="Phobius"/>
    </source>
</evidence>
<accession>A0AAN6E7F0</accession>
<feature type="transmembrane region" description="Helical" evidence="8">
    <location>
        <begin position="274"/>
        <end position="297"/>
    </location>
</feature>
<name>A0AAN6E7F0_9EURO</name>
<keyword evidence="5 8" id="KW-1133">Transmembrane helix</keyword>
<dbReference type="InterPro" id="IPR005829">
    <property type="entry name" value="Sugar_transporter_CS"/>
</dbReference>
<feature type="transmembrane region" description="Helical" evidence="8">
    <location>
        <begin position="65"/>
        <end position="82"/>
    </location>
</feature>
<dbReference type="AlphaFoldDB" id="A0AAN6E7F0"/>
<proteinExistence type="inferred from homology"/>
<dbReference type="GO" id="GO:0005351">
    <property type="term" value="F:carbohydrate:proton symporter activity"/>
    <property type="evidence" value="ECO:0007669"/>
    <property type="project" value="TreeGrafter"/>
</dbReference>
<feature type="domain" description="Major facilitator superfamily (MFS) profile" evidence="9">
    <location>
        <begin position="25"/>
        <end position="462"/>
    </location>
</feature>
<feature type="transmembrane region" description="Helical" evidence="8">
    <location>
        <begin position="439"/>
        <end position="458"/>
    </location>
</feature>
<feature type="transmembrane region" description="Helical" evidence="8">
    <location>
        <begin position="20"/>
        <end position="38"/>
    </location>
</feature>
<dbReference type="SUPFAM" id="SSF103473">
    <property type="entry name" value="MFS general substrate transporter"/>
    <property type="match status" value="1"/>
</dbReference>
<dbReference type="Gene3D" id="1.20.1250.20">
    <property type="entry name" value="MFS general substrate transporter like domains"/>
    <property type="match status" value="1"/>
</dbReference>
<sequence length="504" mass="54819">MSLTANTATAHAAVEPHTSWINILTILAAGTASFIFGYSNNVIAGTLAQASFLEKFLTVETTPRIGGMLGAFFGGAWIGCVIQSPVSSRFGRRPCNMAAAVIVTIAAALQAGSVDLGMFLVARVLNGIGAGMIIANTPVYMSEIAPAHTRGILVSCQGVAVTFAYIVSSLIAFGFHFVNHPFQWRLQFIVLTSLSLLLVVAMYFIPESPRWLMDHGRPDEAWRVLQRLHSSKKDPDARLARAEYVQIKAQIEEEKSLPSGYWYILTNPHMRKRAICGSLVWIMGQSTGIVVIANFAPQLFAGLGFDNELQLGLAVVWVTVCAIGTWLSGLLIERLGRVKQLALGGYLCTACLIIEAVLQKYYIGSSNSTGLNSATAMYFIFVFLFGLLIECPGYTYIVEIWPTHLRSEGATIGFVSFFTMTIIYNSPAAGAFATIGWRYYFVMISVCLVSTTALLFYCPETAGLTLEEVAAKFGDHVAVDMSTIDIDHIEIEKTADAHVERIGA</sequence>
<dbReference type="InterPro" id="IPR005828">
    <property type="entry name" value="MFS_sugar_transport-like"/>
</dbReference>
<comment type="similarity">
    <text evidence="2 7">Belongs to the major facilitator superfamily. Sugar transporter (TC 2.A.1.1) family.</text>
</comment>